<keyword evidence="3" id="KW-1185">Reference proteome</keyword>
<name>W6M1K2_9GAMM</name>
<protein>
    <submittedName>
        <fullName evidence="2">Uncharacterized protein</fullName>
    </submittedName>
</protein>
<keyword evidence="1" id="KW-0472">Membrane</keyword>
<keyword evidence="1" id="KW-0812">Transmembrane</keyword>
<dbReference type="AlphaFoldDB" id="W6M1K2"/>
<proteinExistence type="predicted"/>
<evidence type="ECO:0000313" key="2">
    <source>
        <dbReference type="EMBL" id="CDI01291.1"/>
    </source>
</evidence>
<feature type="transmembrane region" description="Helical" evidence="1">
    <location>
        <begin position="24"/>
        <end position="54"/>
    </location>
</feature>
<accession>W6M1K2</accession>
<reference evidence="2" key="1">
    <citation type="submission" date="2013-07" db="EMBL/GenBank/DDBJ databases">
        <authorList>
            <person name="McIlroy S."/>
        </authorList>
    </citation>
    <scope>NUCLEOTIDE SEQUENCE [LARGE SCALE GENOMIC DNA]</scope>
    <source>
        <strain evidence="2">Run_A_D11</strain>
    </source>
</reference>
<evidence type="ECO:0000256" key="1">
    <source>
        <dbReference type="SAM" id="Phobius"/>
    </source>
</evidence>
<dbReference type="STRING" id="1400863.BN873_150079"/>
<reference evidence="2" key="2">
    <citation type="submission" date="2014-03" db="EMBL/GenBank/DDBJ databases">
        <title>Candidatus Competibacter-lineage genomes retrieved from metagenomes reveal functional metabolic diversity.</title>
        <authorList>
            <person name="McIlroy S.J."/>
            <person name="Albertsen M."/>
            <person name="Andresen E.K."/>
            <person name="Saunders A.M."/>
            <person name="Kristiansen R."/>
            <person name="Stokholm-Bjerregaard M."/>
            <person name="Nielsen K.L."/>
            <person name="Nielsen P.H."/>
        </authorList>
    </citation>
    <scope>NUCLEOTIDE SEQUENCE</scope>
    <source>
        <strain evidence="2">Run_A_D11</strain>
    </source>
</reference>
<sequence>MSARLSQTRHEGRLLPDGAVIPSWWMAGLTTIAGIAIITVMAITMAIGMTVTVIGMKTIRSGMADSLDDLLGHLTNRRVVVLLG</sequence>
<keyword evidence="1" id="KW-1133">Transmembrane helix</keyword>
<organism evidence="2 3">
    <name type="scientific">Candidatus Competibacter denitrificans Run_A_D11</name>
    <dbReference type="NCBI Taxonomy" id="1400863"/>
    <lineage>
        <taxon>Bacteria</taxon>
        <taxon>Pseudomonadati</taxon>
        <taxon>Pseudomonadota</taxon>
        <taxon>Gammaproteobacteria</taxon>
        <taxon>Candidatus Competibacteraceae</taxon>
        <taxon>Candidatus Competibacter</taxon>
    </lineage>
</organism>
<dbReference type="Proteomes" id="UP000035760">
    <property type="component" value="Unassembled WGS sequence"/>
</dbReference>
<comment type="caution">
    <text evidence="2">The sequence shown here is derived from an EMBL/GenBank/DDBJ whole genome shotgun (WGS) entry which is preliminary data.</text>
</comment>
<dbReference type="EMBL" id="CBTJ020000020">
    <property type="protein sequence ID" value="CDI01291.1"/>
    <property type="molecule type" value="Genomic_DNA"/>
</dbReference>
<evidence type="ECO:0000313" key="3">
    <source>
        <dbReference type="Proteomes" id="UP000035760"/>
    </source>
</evidence>
<gene>
    <name evidence="2" type="ORF">BN873_150079</name>
</gene>